<feature type="domain" description="Amino acid transporter transmembrane" evidence="9">
    <location>
        <begin position="14"/>
        <end position="503"/>
    </location>
</feature>
<sequence>MVDQTDTAGNPHSYSTFIGLLYVFNLIVGTGALALPRAFQTAGYALSVVMLMLSAFASYVSATFIVECLSIANALLKSKPSMQRQNSSTATRELSSSEESLIALPSSSRRSNFDITRRLEVSELATMFLGRIGVFFTYLALTVYLFGDLAIYSTTVPKSLMNVICSSVNATLVHKDVLCHPGDYQHFTRFFVYRICVVAFASLCLPMVLVGMTKTKYLQLATTLSRWSAFTLMIALASIQLIQKGPQAAPPAVELRGFGSLFGVAVYAFMCHHSIPGLITPMRNKQFVNYRLIFVYATIFLFYCTLSITGSFAFPVVQDVYTLNFLHDDQTGWFYIIFDYFLALFPVFTLTSSYIIVAITLTNNVRVLISMLQSAFASTTTSFLPNQNVERESDTLLTSSSEDDLQSDNRHERLDDRHLENSSTASSPPSPVNISQVPVHIYAPTLAQRLKKDLVLPAFVILLPTTLSFFTDNVLLLASITGSYPGVAVQFMIPAILTIGGRSYLKKTLRIDVPKQNASPFTHWMWPWVVIGWAMFAIIVVSTNILHLG</sequence>
<keyword evidence="2 8" id="KW-0812">Transmembrane</keyword>
<reference evidence="11" key="1">
    <citation type="submission" date="2022-11" db="UniProtKB">
        <authorList>
            <consortium name="WormBaseParasite"/>
        </authorList>
    </citation>
    <scope>IDENTIFICATION</scope>
</reference>
<evidence type="ECO:0000256" key="5">
    <source>
        <dbReference type="ARBA" id="ARBA00023180"/>
    </source>
</evidence>
<dbReference type="InterPro" id="IPR013057">
    <property type="entry name" value="AA_transpt_TM"/>
</dbReference>
<feature type="transmembrane region" description="Helical" evidence="8">
    <location>
        <begin position="224"/>
        <end position="242"/>
    </location>
</feature>
<feature type="transmembrane region" description="Helical" evidence="8">
    <location>
        <begin position="454"/>
        <end position="471"/>
    </location>
</feature>
<dbReference type="GO" id="GO:0016020">
    <property type="term" value="C:membrane"/>
    <property type="evidence" value="ECO:0007669"/>
    <property type="project" value="UniProtKB-SubCell"/>
</dbReference>
<keyword evidence="10" id="KW-1185">Reference proteome</keyword>
<keyword evidence="5" id="KW-0325">Glycoprotein</keyword>
<feature type="region of interest" description="Disordered" evidence="7">
    <location>
        <begin position="413"/>
        <end position="432"/>
    </location>
</feature>
<evidence type="ECO:0000256" key="6">
    <source>
        <dbReference type="ARBA" id="ARBA00038166"/>
    </source>
</evidence>
<evidence type="ECO:0000313" key="10">
    <source>
        <dbReference type="Proteomes" id="UP000887574"/>
    </source>
</evidence>
<evidence type="ECO:0000256" key="4">
    <source>
        <dbReference type="ARBA" id="ARBA00023136"/>
    </source>
</evidence>
<feature type="transmembrane region" description="Helical" evidence="8">
    <location>
        <begin position="45"/>
        <end position="76"/>
    </location>
</feature>
<evidence type="ECO:0000313" key="11">
    <source>
        <dbReference type="WBParaSite" id="jg13941"/>
    </source>
</evidence>
<evidence type="ECO:0000256" key="3">
    <source>
        <dbReference type="ARBA" id="ARBA00022989"/>
    </source>
</evidence>
<dbReference type="WBParaSite" id="jg13941">
    <property type="protein sequence ID" value="jg13941"/>
    <property type="gene ID" value="jg13941"/>
</dbReference>
<feature type="transmembrane region" description="Helical" evidence="8">
    <location>
        <begin position="20"/>
        <end position="39"/>
    </location>
</feature>
<protein>
    <submittedName>
        <fullName evidence="11">Amino acid transporter transmembrane domain-containing protein</fullName>
    </submittedName>
</protein>
<feature type="transmembrane region" description="Helical" evidence="8">
    <location>
        <begin position="526"/>
        <end position="546"/>
    </location>
</feature>
<comment type="similarity">
    <text evidence="6">Belongs to the TMEM104 family.</text>
</comment>
<dbReference type="PANTHER" id="PTHR16189">
    <property type="entry name" value="TRANSMEMBRANE PROTEIN 104-RELATED"/>
    <property type="match status" value="1"/>
</dbReference>
<feature type="compositionally biased region" description="Polar residues" evidence="7">
    <location>
        <begin position="421"/>
        <end position="432"/>
    </location>
</feature>
<dbReference type="PANTHER" id="PTHR16189:SF0">
    <property type="entry name" value="TRANSMEMBRANE PROTEIN 104"/>
    <property type="match status" value="1"/>
</dbReference>
<name>A0A915CZZ7_9BILA</name>
<evidence type="ECO:0000259" key="9">
    <source>
        <dbReference type="Pfam" id="PF01490"/>
    </source>
</evidence>
<feature type="transmembrane region" description="Helical" evidence="8">
    <location>
        <begin position="128"/>
        <end position="152"/>
    </location>
</feature>
<dbReference type="Proteomes" id="UP000887574">
    <property type="component" value="Unplaced"/>
</dbReference>
<feature type="transmembrane region" description="Helical" evidence="8">
    <location>
        <begin position="334"/>
        <end position="361"/>
    </location>
</feature>
<proteinExistence type="inferred from homology"/>
<dbReference type="Pfam" id="PF01490">
    <property type="entry name" value="Aa_trans"/>
    <property type="match status" value="1"/>
</dbReference>
<evidence type="ECO:0000256" key="2">
    <source>
        <dbReference type="ARBA" id="ARBA00022692"/>
    </source>
</evidence>
<comment type="subcellular location">
    <subcellularLocation>
        <location evidence="1">Membrane</location>
        <topology evidence="1">Multi-pass membrane protein</topology>
    </subcellularLocation>
</comment>
<feature type="transmembrane region" description="Helical" evidence="8">
    <location>
        <begin position="292"/>
        <end position="314"/>
    </location>
</feature>
<evidence type="ECO:0000256" key="7">
    <source>
        <dbReference type="SAM" id="MobiDB-lite"/>
    </source>
</evidence>
<accession>A0A915CZZ7</accession>
<evidence type="ECO:0000256" key="1">
    <source>
        <dbReference type="ARBA" id="ARBA00004141"/>
    </source>
</evidence>
<keyword evidence="4 8" id="KW-0472">Membrane</keyword>
<dbReference type="AlphaFoldDB" id="A0A915CZZ7"/>
<evidence type="ECO:0000256" key="8">
    <source>
        <dbReference type="SAM" id="Phobius"/>
    </source>
</evidence>
<feature type="transmembrane region" description="Helical" evidence="8">
    <location>
        <begin position="262"/>
        <end position="280"/>
    </location>
</feature>
<organism evidence="10 11">
    <name type="scientific">Ditylenchus dipsaci</name>
    <dbReference type="NCBI Taxonomy" id="166011"/>
    <lineage>
        <taxon>Eukaryota</taxon>
        <taxon>Metazoa</taxon>
        <taxon>Ecdysozoa</taxon>
        <taxon>Nematoda</taxon>
        <taxon>Chromadorea</taxon>
        <taxon>Rhabditida</taxon>
        <taxon>Tylenchina</taxon>
        <taxon>Tylenchomorpha</taxon>
        <taxon>Sphaerularioidea</taxon>
        <taxon>Anguinidae</taxon>
        <taxon>Anguininae</taxon>
        <taxon>Ditylenchus</taxon>
    </lineage>
</organism>
<feature type="transmembrane region" description="Helical" evidence="8">
    <location>
        <begin position="191"/>
        <end position="212"/>
    </location>
</feature>
<feature type="transmembrane region" description="Helical" evidence="8">
    <location>
        <begin position="483"/>
        <end position="505"/>
    </location>
</feature>
<keyword evidence="3 8" id="KW-1133">Transmembrane helix</keyword>